<dbReference type="EMBL" id="LGRX02003403">
    <property type="protein sequence ID" value="KAK3282263.1"/>
    <property type="molecule type" value="Genomic_DNA"/>
</dbReference>
<dbReference type="GO" id="GO:0004146">
    <property type="term" value="F:dihydrofolate reductase activity"/>
    <property type="evidence" value="ECO:0007669"/>
    <property type="project" value="UniProtKB-EC"/>
</dbReference>
<evidence type="ECO:0000256" key="4">
    <source>
        <dbReference type="ARBA" id="ARBA00022563"/>
    </source>
</evidence>
<feature type="region of interest" description="Disordered" evidence="17">
    <location>
        <begin position="89"/>
        <end position="109"/>
    </location>
</feature>
<evidence type="ECO:0000256" key="14">
    <source>
        <dbReference type="PIRNR" id="PIRNR000389"/>
    </source>
</evidence>
<comment type="pathway">
    <text evidence="1 14">Cofactor biosynthesis; tetrahydrofolate biosynthesis; 5,6,7,8-tetrahydrofolate from 7,8-dihydrofolate: step 1/1.</text>
</comment>
<keyword evidence="8" id="KW-0521">NADP</keyword>
<dbReference type="PANTHER" id="PTHR11548">
    <property type="entry name" value="THYMIDYLATE SYNTHASE 1"/>
    <property type="match status" value="1"/>
</dbReference>
<dbReference type="PIRSF" id="PIRSF000389">
    <property type="entry name" value="DHFR-TS"/>
    <property type="match status" value="1"/>
</dbReference>
<keyword evidence="10" id="KW-0511">Multifunctional enzyme</keyword>
<evidence type="ECO:0000256" key="7">
    <source>
        <dbReference type="ARBA" id="ARBA00022727"/>
    </source>
</evidence>
<dbReference type="HAMAP" id="MF_00008">
    <property type="entry name" value="Thymidy_synth_bact"/>
    <property type="match status" value="1"/>
</dbReference>
<evidence type="ECO:0000256" key="1">
    <source>
        <dbReference type="ARBA" id="ARBA00004903"/>
    </source>
</evidence>
<evidence type="ECO:0000256" key="5">
    <source>
        <dbReference type="ARBA" id="ARBA00022603"/>
    </source>
</evidence>
<dbReference type="Gene3D" id="3.40.430.10">
    <property type="entry name" value="Dihydrofolate Reductase, subunit A"/>
    <property type="match status" value="1"/>
</dbReference>
<dbReference type="GO" id="GO:0004799">
    <property type="term" value="F:thymidylate synthase activity"/>
    <property type="evidence" value="ECO:0007669"/>
    <property type="project" value="UniProtKB-EC"/>
</dbReference>
<feature type="domain" description="DHFR" evidence="18">
    <location>
        <begin position="11"/>
        <end position="204"/>
    </location>
</feature>
<dbReference type="GO" id="GO:0006730">
    <property type="term" value="P:one-carbon metabolic process"/>
    <property type="evidence" value="ECO:0007669"/>
    <property type="project" value="UniProtKB-KW"/>
</dbReference>
<dbReference type="InterPro" id="IPR045097">
    <property type="entry name" value="Thymidate_synth/dCMP_Mease"/>
</dbReference>
<evidence type="ECO:0000313" key="20">
    <source>
        <dbReference type="Proteomes" id="UP001190700"/>
    </source>
</evidence>
<dbReference type="FunFam" id="3.30.572.10:FF:000002">
    <property type="entry name" value="Possible thymidylate synthase"/>
    <property type="match status" value="1"/>
</dbReference>
<comment type="catalytic activity">
    <reaction evidence="12">
        <text>dUMP + (6R)-5,10-methylene-5,6,7,8-tetrahydrofolate = 7,8-dihydrofolate + dTMP</text>
        <dbReference type="Rhea" id="RHEA:12104"/>
        <dbReference type="ChEBI" id="CHEBI:15636"/>
        <dbReference type="ChEBI" id="CHEBI:57451"/>
        <dbReference type="ChEBI" id="CHEBI:63528"/>
        <dbReference type="ChEBI" id="CHEBI:246422"/>
        <dbReference type="EC" id="2.1.1.45"/>
    </reaction>
</comment>
<dbReference type="GO" id="GO:0032259">
    <property type="term" value="P:methylation"/>
    <property type="evidence" value="ECO:0007669"/>
    <property type="project" value="UniProtKB-KW"/>
</dbReference>
<evidence type="ECO:0000256" key="17">
    <source>
        <dbReference type="SAM" id="MobiDB-lite"/>
    </source>
</evidence>
<evidence type="ECO:0000256" key="16">
    <source>
        <dbReference type="PROSITE-ProRule" id="PRU10016"/>
    </source>
</evidence>
<protein>
    <recommendedName>
        <fullName evidence="14">Bifunctional dihydrofolate reductase-thymidylate synthase</fullName>
    </recommendedName>
</protein>
<comment type="similarity">
    <text evidence="3 14">In the N-terminal section; belongs to the dihydrofolate reductase family.</text>
</comment>
<dbReference type="InterPro" id="IPR017925">
    <property type="entry name" value="DHFR_CS"/>
</dbReference>
<keyword evidence="4 14" id="KW-0554">One-carbon metabolism</keyword>
<dbReference type="Pfam" id="PF00186">
    <property type="entry name" value="DHFR_1"/>
    <property type="match status" value="1"/>
</dbReference>
<dbReference type="Proteomes" id="UP001190700">
    <property type="component" value="Unassembled WGS sequence"/>
</dbReference>
<keyword evidence="5 14" id="KW-0489">Methyltransferase</keyword>
<dbReference type="CDD" id="cd00351">
    <property type="entry name" value="TS_Pyrimidine_HMase"/>
    <property type="match status" value="1"/>
</dbReference>
<feature type="active site" evidence="15 16">
    <location>
        <position position="387"/>
    </location>
</feature>
<dbReference type="SUPFAM" id="SSF53597">
    <property type="entry name" value="Dihydrofolate reductase-like"/>
    <property type="match status" value="1"/>
</dbReference>
<evidence type="ECO:0000256" key="13">
    <source>
        <dbReference type="ARBA" id="ARBA00048873"/>
    </source>
</evidence>
<dbReference type="InterPro" id="IPR024072">
    <property type="entry name" value="DHFR-like_dom_sf"/>
</dbReference>
<organism evidence="19 20">
    <name type="scientific">Cymbomonas tetramitiformis</name>
    <dbReference type="NCBI Taxonomy" id="36881"/>
    <lineage>
        <taxon>Eukaryota</taxon>
        <taxon>Viridiplantae</taxon>
        <taxon>Chlorophyta</taxon>
        <taxon>Pyramimonadophyceae</taxon>
        <taxon>Pyramimonadales</taxon>
        <taxon>Pyramimonadaceae</taxon>
        <taxon>Cymbomonas</taxon>
    </lineage>
</organism>
<dbReference type="CDD" id="cd00209">
    <property type="entry name" value="DHFR"/>
    <property type="match status" value="1"/>
</dbReference>
<evidence type="ECO:0000256" key="2">
    <source>
        <dbReference type="ARBA" id="ARBA00006900"/>
    </source>
</evidence>
<dbReference type="GO" id="GO:0005739">
    <property type="term" value="C:mitochondrion"/>
    <property type="evidence" value="ECO:0007669"/>
    <property type="project" value="TreeGrafter"/>
</dbReference>
<dbReference type="NCBIfam" id="TIGR03284">
    <property type="entry name" value="thym_sym"/>
    <property type="match status" value="1"/>
</dbReference>
<evidence type="ECO:0000313" key="19">
    <source>
        <dbReference type="EMBL" id="KAK3282263.1"/>
    </source>
</evidence>
<dbReference type="PANTHER" id="PTHR11548:SF2">
    <property type="entry name" value="THYMIDYLATE SYNTHASE"/>
    <property type="match status" value="1"/>
</dbReference>
<evidence type="ECO:0000256" key="9">
    <source>
        <dbReference type="ARBA" id="ARBA00023002"/>
    </source>
</evidence>
<dbReference type="SUPFAM" id="SSF55831">
    <property type="entry name" value="Thymidylate synthase/dCMP hydroxymethylase"/>
    <property type="match status" value="1"/>
</dbReference>
<keyword evidence="6 14" id="KW-0808">Transferase</keyword>
<evidence type="ECO:0000256" key="12">
    <source>
        <dbReference type="ARBA" id="ARBA00047344"/>
    </source>
</evidence>
<dbReference type="NCBIfam" id="NF002497">
    <property type="entry name" value="PRK01827.1-3"/>
    <property type="match status" value="1"/>
</dbReference>
<evidence type="ECO:0000256" key="11">
    <source>
        <dbReference type="ARBA" id="ARBA00024992"/>
    </source>
</evidence>
<dbReference type="PROSITE" id="PS51330">
    <property type="entry name" value="DHFR_2"/>
    <property type="match status" value="1"/>
</dbReference>
<comment type="catalytic activity">
    <reaction evidence="13">
        <text>(6S)-5,6,7,8-tetrahydrofolate + NADP(+) = 7,8-dihydrofolate + NADPH + H(+)</text>
        <dbReference type="Rhea" id="RHEA:15009"/>
        <dbReference type="ChEBI" id="CHEBI:15378"/>
        <dbReference type="ChEBI" id="CHEBI:57451"/>
        <dbReference type="ChEBI" id="CHEBI:57453"/>
        <dbReference type="ChEBI" id="CHEBI:57783"/>
        <dbReference type="ChEBI" id="CHEBI:58349"/>
        <dbReference type="EC" id="1.5.1.3"/>
    </reaction>
</comment>
<dbReference type="GO" id="GO:0005829">
    <property type="term" value="C:cytosol"/>
    <property type="evidence" value="ECO:0007669"/>
    <property type="project" value="TreeGrafter"/>
</dbReference>
<comment type="caution">
    <text evidence="19">The sequence shown here is derived from an EMBL/GenBank/DDBJ whole genome shotgun (WGS) entry which is preliminary data.</text>
</comment>
<keyword evidence="20" id="KW-1185">Reference proteome</keyword>
<gene>
    <name evidence="19" type="ORF">CYMTET_9986</name>
</gene>
<dbReference type="InterPro" id="IPR023451">
    <property type="entry name" value="Thymidate_synth/dCMP_Mease_dom"/>
</dbReference>
<keyword evidence="9 14" id="KW-0560">Oxidoreductase</keyword>
<feature type="compositionally biased region" description="Polar residues" evidence="17">
    <location>
        <begin position="89"/>
        <end position="104"/>
    </location>
</feature>
<dbReference type="PROSITE" id="PS00075">
    <property type="entry name" value="DHFR_1"/>
    <property type="match status" value="1"/>
</dbReference>
<comment type="similarity">
    <text evidence="2 14">In the C-terminal section; belongs to the thymidylate synthase family.</text>
</comment>
<dbReference type="AlphaFoldDB" id="A0AAE0GQN2"/>
<dbReference type="Gene3D" id="3.30.572.10">
    <property type="entry name" value="Thymidylate synthase/dCMP hydroxymethylase domain"/>
    <property type="match status" value="1"/>
</dbReference>
<sequence>MATSLESVMKKFQIVVAATRTLGIGKEGTLPWKLPGDMKHFKALTSMTHSPSKKNAVVMGRKTWESIPEKFRPMTNRVNVILSRSLAANSDQKENTMPSSSTSAAELPTGVHVRGSLQDALELLSSGDFENDIETVFVIGGAEVYKEALASEHCEAVHITKIERDDVECDAFFPTLDPSVWQAWSQRSNRRDNDTRYHFVTYVRAKSDMPLLPPVAPSVHEETQYLDLVREIVETGVERGDRTGTGTLSVFGRQMRFDLRHGFPLLTTKRVFWRGVAEELLWFVRGSTNAKDLQDKGIRIWDGNGSREYLDSIGLSHREENDLGPVYGFQWRHFNAEYSDCHADYTDKGIDQLAEVIHKLRHNPNDRRIIMTAWNPAALKEMALPPCHMFAQFYVANGELSCQMYQRSGDMGLGVPFNIASYALLTCLLAHCCDLKPAEFVHTLGDAHVYKNHVEPLEEQLLNKPRPFPILKINTDKTDIDQINFEDLEIVGYAPHKKIAMEMAV</sequence>
<reference evidence="19 20" key="1">
    <citation type="journal article" date="2015" name="Genome Biol. Evol.">
        <title>Comparative Genomics of a Bacterivorous Green Alga Reveals Evolutionary Causalities and Consequences of Phago-Mixotrophic Mode of Nutrition.</title>
        <authorList>
            <person name="Burns J.A."/>
            <person name="Paasch A."/>
            <person name="Narechania A."/>
            <person name="Kim E."/>
        </authorList>
    </citation>
    <scope>NUCLEOTIDE SEQUENCE [LARGE SCALE GENOMIC DNA]</scope>
    <source>
        <strain evidence="19 20">PLY_AMNH</strain>
    </source>
</reference>
<evidence type="ECO:0000256" key="6">
    <source>
        <dbReference type="ARBA" id="ARBA00022679"/>
    </source>
</evidence>
<dbReference type="GO" id="GO:0006231">
    <property type="term" value="P:dTMP biosynthetic process"/>
    <property type="evidence" value="ECO:0007669"/>
    <property type="project" value="InterPro"/>
</dbReference>
<dbReference type="InterPro" id="IPR000398">
    <property type="entry name" value="Thymidylate_synthase"/>
</dbReference>
<evidence type="ECO:0000256" key="8">
    <source>
        <dbReference type="ARBA" id="ARBA00022857"/>
    </source>
</evidence>
<dbReference type="Pfam" id="PF00303">
    <property type="entry name" value="Thymidylat_synt"/>
    <property type="match status" value="1"/>
</dbReference>
<evidence type="ECO:0000256" key="15">
    <source>
        <dbReference type="PIRSR" id="PIRSR000389-1"/>
    </source>
</evidence>
<evidence type="ECO:0000256" key="10">
    <source>
        <dbReference type="ARBA" id="ARBA00023268"/>
    </source>
</evidence>
<dbReference type="InterPro" id="IPR020940">
    <property type="entry name" value="Thymidylate_synthase_AS"/>
</dbReference>
<dbReference type="PRINTS" id="PR00108">
    <property type="entry name" value="THYMDSNTHASE"/>
</dbReference>
<comment type="function">
    <text evidence="11">Bifunctional enzyme. Involved in de novo dTMP biosynthesis. Key enzyme in folate metabolism. Can play two different roles depending on the source of dihydrofolate: de novo synthesis of tetrahydrofolate or recycling of the dihydrofolate released as one of the end products of the TS catalyzed reaction. Catalyzes an essential reaction for de novo glycine and purine synthesis, DNA precursor synthesis, and for the conversion of dUMP to dTMP.</text>
</comment>
<keyword evidence="7 14" id="KW-0545">Nucleotide biosynthesis</keyword>
<dbReference type="InterPro" id="IPR036926">
    <property type="entry name" value="Thymidate_synth/dCMP_Mease_sf"/>
</dbReference>
<name>A0AAE0GQN2_9CHLO</name>
<proteinExistence type="inferred from homology"/>
<accession>A0AAE0GQN2</accession>
<dbReference type="InterPro" id="IPR012262">
    <property type="entry name" value="DHFR-TS"/>
</dbReference>
<dbReference type="InterPro" id="IPR001796">
    <property type="entry name" value="DHFR_dom"/>
</dbReference>
<evidence type="ECO:0000256" key="3">
    <source>
        <dbReference type="ARBA" id="ARBA00010176"/>
    </source>
</evidence>
<evidence type="ECO:0000259" key="18">
    <source>
        <dbReference type="PROSITE" id="PS51330"/>
    </source>
</evidence>
<dbReference type="GO" id="GO:0046654">
    <property type="term" value="P:tetrahydrofolate biosynthetic process"/>
    <property type="evidence" value="ECO:0007669"/>
    <property type="project" value="InterPro"/>
</dbReference>
<dbReference type="PROSITE" id="PS00091">
    <property type="entry name" value="THYMIDYLATE_SYNTHASE"/>
    <property type="match status" value="1"/>
</dbReference>